<dbReference type="Gramene" id="Mp5g20110.1">
    <property type="protein sequence ID" value="Mp5g20110.1.cds"/>
    <property type="gene ID" value="Mp5g20110"/>
</dbReference>
<organism evidence="6 7">
    <name type="scientific">Marchantia polymorpha</name>
    <name type="common">Common liverwort</name>
    <name type="synonym">Marchantia aquatica</name>
    <dbReference type="NCBI Taxonomy" id="3197"/>
    <lineage>
        <taxon>Eukaryota</taxon>
        <taxon>Viridiplantae</taxon>
        <taxon>Streptophyta</taxon>
        <taxon>Embryophyta</taxon>
        <taxon>Marchantiophyta</taxon>
        <taxon>Marchantiopsida</taxon>
        <taxon>Marchantiidae</taxon>
        <taxon>Marchantiales</taxon>
        <taxon>Marchantiaceae</taxon>
        <taxon>Marchantia</taxon>
    </lineage>
</organism>
<accession>A0A2R6W187</accession>
<dbReference type="OrthoDB" id="424794at2759"/>
<keyword evidence="7" id="KW-1185">Reference proteome</keyword>
<comment type="similarity">
    <text evidence="3">Belongs to the pseudouridine synthase RluA family.</text>
</comment>
<proteinExistence type="inferred from homology"/>
<dbReference type="Proteomes" id="UP000244005">
    <property type="component" value="Unassembled WGS sequence"/>
</dbReference>
<dbReference type="InterPro" id="IPR050188">
    <property type="entry name" value="RluA_PseudoU_synthase"/>
</dbReference>
<evidence type="ECO:0000256" key="3">
    <source>
        <dbReference type="RuleBase" id="RU362028"/>
    </source>
</evidence>
<dbReference type="EMBL" id="KZ772858">
    <property type="protein sequence ID" value="PTQ27612.1"/>
    <property type="molecule type" value="Genomic_DNA"/>
</dbReference>
<name>A0A2R6W187_MARPO</name>
<feature type="region of interest" description="Disordered" evidence="4">
    <location>
        <begin position="345"/>
        <end position="372"/>
    </location>
</feature>
<sequence>MTEAMDSAEQQGDESIVWENPDTPANVDDYVFVKGKRMVRPYFFEFICHVKKRWAGKTIVDLFSGEFRQRPREYYIQAVQRGRLRVGGMRVTPLYVVRDSDKISHFVHRHEPPVLAEPVTVLEKTADVITVIKPASVPVHPCGQYRKNTVVGILEAEHKTGQLFPIHRLDRLVSGLLILARNAKTADEFRQEIEGGRVHKQYVAKVKGVFPAHEVALHAAVTYDAREGISTCRVETTTEKDNKGKEACTKFQRLSTDGLHSIVRCEPVTGRTHQIRVHLQHLGHPIANDYLYLQVHPPKRTLEETTADTAARKARSVSNDLSKDNDSGVNITACRKIHITEDTHTPLYSEASSGHARKKTDRQLENQGVGGGTQSVVSCLTDLVSDCHSVEHTSTPDDLAESNCEEGKIKTTEIHPEAVMESDPPKSSSQPFVLDHLCTHCPSLGPSGYKQDDEGLWLHCVRYASASWSYECPLPSWAL</sequence>
<dbReference type="InterPro" id="IPR006224">
    <property type="entry name" value="PsdUridine_synth_RluA-like_CS"/>
</dbReference>
<dbReference type="PANTHER" id="PTHR21600:SF40">
    <property type="entry name" value="PSEUDOURIDYLATE SYNTHASE RPUSD2"/>
    <property type="match status" value="1"/>
</dbReference>
<dbReference type="PANTHER" id="PTHR21600">
    <property type="entry name" value="MITOCHONDRIAL RNA PSEUDOURIDINE SYNTHASE"/>
    <property type="match status" value="1"/>
</dbReference>
<gene>
    <name evidence="6" type="ORF">MARPO_0190s0007</name>
</gene>
<dbReference type="InterPro" id="IPR006225">
    <property type="entry name" value="PsdUridine_synth_RluC/D"/>
</dbReference>
<dbReference type="GO" id="GO:0003723">
    <property type="term" value="F:RNA binding"/>
    <property type="evidence" value="ECO:0007669"/>
    <property type="project" value="InterPro"/>
</dbReference>
<reference evidence="7" key="1">
    <citation type="journal article" date="2017" name="Cell">
        <title>Insights into land plant evolution garnered from the Marchantia polymorpha genome.</title>
        <authorList>
            <person name="Bowman J.L."/>
            <person name="Kohchi T."/>
            <person name="Yamato K.T."/>
            <person name="Jenkins J."/>
            <person name="Shu S."/>
            <person name="Ishizaki K."/>
            <person name="Yamaoka S."/>
            <person name="Nishihama R."/>
            <person name="Nakamura Y."/>
            <person name="Berger F."/>
            <person name="Adam C."/>
            <person name="Aki S.S."/>
            <person name="Althoff F."/>
            <person name="Araki T."/>
            <person name="Arteaga-Vazquez M.A."/>
            <person name="Balasubrmanian S."/>
            <person name="Barry K."/>
            <person name="Bauer D."/>
            <person name="Boehm C.R."/>
            <person name="Briginshaw L."/>
            <person name="Caballero-Perez J."/>
            <person name="Catarino B."/>
            <person name="Chen F."/>
            <person name="Chiyoda S."/>
            <person name="Chovatia M."/>
            <person name="Davies K.M."/>
            <person name="Delmans M."/>
            <person name="Demura T."/>
            <person name="Dierschke T."/>
            <person name="Dolan L."/>
            <person name="Dorantes-Acosta A.E."/>
            <person name="Eklund D.M."/>
            <person name="Florent S.N."/>
            <person name="Flores-Sandoval E."/>
            <person name="Fujiyama A."/>
            <person name="Fukuzawa H."/>
            <person name="Galik B."/>
            <person name="Grimanelli D."/>
            <person name="Grimwood J."/>
            <person name="Grossniklaus U."/>
            <person name="Hamada T."/>
            <person name="Haseloff J."/>
            <person name="Hetherington A.J."/>
            <person name="Higo A."/>
            <person name="Hirakawa Y."/>
            <person name="Hundley H.N."/>
            <person name="Ikeda Y."/>
            <person name="Inoue K."/>
            <person name="Inoue S.I."/>
            <person name="Ishida S."/>
            <person name="Jia Q."/>
            <person name="Kakita M."/>
            <person name="Kanazawa T."/>
            <person name="Kawai Y."/>
            <person name="Kawashima T."/>
            <person name="Kennedy M."/>
            <person name="Kinose K."/>
            <person name="Kinoshita T."/>
            <person name="Kohara Y."/>
            <person name="Koide E."/>
            <person name="Komatsu K."/>
            <person name="Kopischke S."/>
            <person name="Kubo M."/>
            <person name="Kyozuka J."/>
            <person name="Lagercrantz U."/>
            <person name="Lin S.S."/>
            <person name="Lindquist E."/>
            <person name="Lipzen A.M."/>
            <person name="Lu C.W."/>
            <person name="De Luna E."/>
            <person name="Martienssen R.A."/>
            <person name="Minamino N."/>
            <person name="Mizutani M."/>
            <person name="Mizutani M."/>
            <person name="Mochizuki N."/>
            <person name="Monte I."/>
            <person name="Mosher R."/>
            <person name="Nagasaki H."/>
            <person name="Nakagami H."/>
            <person name="Naramoto S."/>
            <person name="Nishitani K."/>
            <person name="Ohtani M."/>
            <person name="Okamoto T."/>
            <person name="Okumura M."/>
            <person name="Phillips J."/>
            <person name="Pollak B."/>
            <person name="Reinders A."/>
            <person name="Rovekamp M."/>
            <person name="Sano R."/>
            <person name="Sawa S."/>
            <person name="Schmid M.W."/>
            <person name="Shirakawa M."/>
            <person name="Solano R."/>
            <person name="Spunde A."/>
            <person name="Suetsugu N."/>
            <person name="Sugano S."/>
            <person name="Sugiyama A."/>
            <person name="Sun R."/>
            <person name="Suzuki Y."/>
            <person name="Takenaka M."/>
            <person name="Takezawa D."/>
            <person name="Tomogane H."/>
            <person name="Tsuzuki M."/>
            <person name="Ueda T."/>
            <person name="Umeda M."/>
            <person name="Ward J.M."/>
            <person name="Watanabe Y."/>
            <person name="Yazaki K."/>
            <person name="Yokoyama R."/>
            <person name="Yoshitake Y."/>
            <person name="Yotsui I."/>
            <person name="Zachgo S."/>
            <person name="Schmutz J."/>
        </authorList>
    </citation>
    <scope>NUCLEOTIDE SEQUENCE [LARGE SCALE GENOMIC DNA]</scope>
    <source>
        <strain evidence="7">Tak-1</strain>
    </source>
</reference>
<comment type="function">
    <text evidence="3">Responsible for synthesis of pseudouridine from uracil.</text>
</comment>
<dbReference type="NCBIfam" id="TIGR00005">
    <property type="entry name" value="rluA_subfam"/>
    <property type="match status" value="1"/>
</dbReference>
<evidence type="ECO:0000259" key="5">
    <source>
        <dbReference type="Pfam" id="PF00849"/>
    </source>
</evidence>
<dbReference type="SUPFAM" id="SSF55120">
    <property type="entry name" value="Pseudouridine synthase"/>
    <property type="match status" value="1"/>
</dbReference>
<evidence type="ECO:0000256" key="4">
    <source>
        <dbReference type="SAM" id="MobiDB-lite"/>
    </source>
</evidence>
<feature type="domain" description="Pseudouridine synthase RsuA/RluA-like" evidence="5">
    <location>
        <begin position="127"/>
        <end position="281"/>
    </location>
</feature>
<dbReference type="PROSITE" id="PS01129">
    <property type="entry name" value="PSI_RLU"/>
    <property type="match status" value="1"/>
</dbReference>
<dbReference type="InterPro" id="IPR020103">
    <property type="entry name" value="PsdUridine_synth_cat_dom_sf"/>
</dbReference>
<feature type="active site" evidence="2">
    <location>
        <position position="170"/>
    </location>
</feature>
<dbReference type="Gene3D" id="3.30.2350.10">
    <property type="entry name" value="Pseudouridine synthase"/>
    <property type="match status" value="1"/>
</dbReference>
<dbReference type="InterPro" id="IPR006145">
    <property type="entry name" value="PsdUridine_synth_RsuA/RluA"/>
</dbReference>
<feature type="region of interest" description="Disordered" evidence="4">
    <location>
        <begin position="304"/>
        <end position="325"/>
    </location>
</feature>
<dbReference type="CDD" id="cd02557">
    <property type="entry name" value="PseudoU_synth_ScRIB2"/>
    <property type="match status" value="1"/>
</dbReference>
<dbReference type="GO" id="GO:0000455">
    <property type="term" value="P:enzyme-directed rRNA pseudouridine synthesis"/>
    <property type="evidence" value="ECO:0000318"/>
    <property type="project" value="GO_Central"/>
</dbReference>
<dbReference type="Pfam" id="PF00849">
    <property type="entry name" value="PseudoU_synth_2"/>
    <property type="match status" value="1"/>
</dbReference>
<evidence type="ECO:0000313" key="6">
    <source>
        <dbReference type="EMBL" id="PTQ27612.1"/>
    </source>
</evidence>
<dbReference type="GO" id="GO:0009982">
    <property type="term" value="F:pseudouridine synthase activity"/>
    <property type="evidence" value="ECO:0000318"/>
    <property type="project" value="GO_Central"/>
</dbReference>
<evidence type="ECO:0000256" key="2">
    <source>
        <dbReference type="PIRSR" id="PIRSR606225-1"/>
    </source>
</evidence>
<protein>
    <recommendedName>
        <fullName evidence="3">Pseudouridine synthase</fullName>
        <ecNumber evidence="3">5.4.99.-</ecNumber>
    </recommendedName>
</protein>
<dbReference type="AlphaFoldDB" id="A0A2R6W187"/>
<evidence type="ECO:0000256" key="1">
    <source>
        <dbReference type="ARBA" id="ARBA00000073"/>
    </source>
</evidence>
<keyword evidence="3" id="KW-0413">Isomerase</keyword>
<comment type="catalytic activity">
    <reaction evidence="1 3">
        <text>a uridine in RNA = a pseudouridine in RNA</text>
        <dbReference type="Rhea" id="RHEA:48348"/>
        <dbReference type="Rhea" id="RHEA-COMP:12068"/>
        <dbReference type="Rhea" id="RHEA-COMP:12069"/>
        <dbReference type="ChEBI" id="CHEBI:65314"/>
        <dbReference type="ChEBI" id="CHEBI:65315"/>
    </reaction>
</comment>
<evidence type="ECO:0000313" key="7">
    <source>
        <dbReference type="Proteomes" id="UP000244005"/>
    </source>
</evidence>
<dbReference type="EC" id="5.4.99.-" evidence="3"/>